<dbReference type="InterPro" id="IPR011701">
    <property type="entry name" value="MFS"/>
</dbReference>
<evidence type="ECO:0000256" key="6">
    <source>
        <dbReference type="SAM" id="Phobius"/>
    </source>
</evidence>
<keyword evidence="5 6" id="KW-0472">Membrane</keyword>
<dbReference type="Proteomes" id="UP000284407">
    <property type="component" value="Unassembled WGS sequence"/>
</dbReference>
<dbReference type="RefSeq" id="WP_025064182.1">
    <property type="nucleotide sequence ID" value="NZ_RAQK01000001.1"/>
</dbReference>
<feature type="transmembrane region" description="Helical" evidence="6">
    <location>
        <begin position="200"/>
        <end position="218"/>
    </location>
</feature>
<keyword evidence="2" id="KW-1003">Cell membrane</keyword>
<dbReference type="GO" id="GO:0005886">
    <property type="term" value="C:plasma membrane"/>
    <property type="evidence" value="ECO:0007669"/>
    <property type="project" value="UniProtKB-SubCell"/>
</dbReference>
<dbReference type="Gene3D" id="1.20.1250.20">
    <property type="entry name" value="MFS general substrate transporter like domains"/>
    <property type="match status" value="2"/>
</dbReference>
<feature type="transmembrane region" description="Helical" evidence="6">
    <location>
        <begin position="95"/>
        <end position="117"/>
    </location>
</feature>
<feature type="transmembrane region" description="Helical" evidence="6">
    <location>
        <begin position="126"/>
        <end position="147"/>
    </location>
</feature>
<feature type="transmembrane region" description="Helical" evidence="6">
    <location>
        <begin position="269"/>
        <end position="288"/>
    </location>
</feature>
<keyword evidence="3 6" id="KW-0812">Transmembrane</keyword>
<feature type="transmembrane region" description="Helical" evidence="6">
    <location>
        <begin position="325"/>
        <end position="345"/>
    </location>
</feature>
<name>A0A420DT07_9RHOB</name>
<evidence type="ECO:0000313" key="8">
    <source>
        <dbReference type="EMBL" id="RKE97257.1"/>
    </source>
</evidence>
<feature type="transmembrane region" description="Helical" evidence="6">
    <location>
        <begin position="70"/>
        <end position="89"/>
    </location>
</feature>
<reference evidence="8 9" key="1">
    <citation type="submission" date="2018-09" db="EMBL/GenBank/DDBJ databases">
        <title>Genomic Encyclopedia of Archaeal and Bacterial Type Strains, Phase II (KMG-II): from individual species to whole genera.</title>
        <authorList>
            <person name="Goeker M."/>
        </authorList>
    </citation>
    <scope>NUCLEOTIDE SEQUENCE [LARGE SCALE GENOMIC DNA]</scope>
    <source>
        <strain evidence="8 9">DSM 11458</strain>
    </source>
</reference>
<accession>A0A420DT07</accession>
<dbReference type="InterPro" id="IPR020846">
    <property type="entry name" value="MFS_dom"/>
</dbReference>
<comment type="subcellular location">
    <subcellularLocation>
        <location evidence="1">Cell membrane</location>
        <topology evidence="1">Multi-pass membrane protein</topology>
    </subcellularLocation>
</comment>
<dbReference type="InterPro" id="IPR050189">
    <property type="entry name" value="MFS_Efflux_Transporters"/>
</dbReference>
<protein>
    <submittedName>
        <fullName evidence="8">Putative MFS family arabinose efflux permease</fullName>
    </submittedName>
</protein>
<dbReference type="OrthoDB" id="272777at2"/>
<dbReference type="SUPFAM" id="SSF103473">
    <property type="entry name" value="MFS general substrate transporter"/>
    <property type="match status" value="1"/>
</dbReference>
<feature type="transmembrane region" description="Helical" evidence="6">
    <location>
        <begin position="365"/>
        <end position="386"/>
    </location>
</feature>
<evidence type="ECO:0000256" key="5">
    <source>
        <dbReference type="ARBA" id="ARBA00023136"/>
    </source>
</evidence>
<organism evidence="8 9">
    <name type="scientific">Sulfitobacter guttiformis</name>
    <dbReference type="NCBI Taxonomy" id="74349"/>
    <lineage>
        <taxon>Bacteria</taxon>
        <taxon>Pseudomonadati</taxon>
        <taxon>Pseudomonadota</taxon>
        <taxon>Alphaproteobacteria</taxon>
        <taxon>Rhodobacterales</taxon>
        <taxon>Roseobacteraceae</taxon>
        <taxon>Sulfitobacter</taxon>
    </lineage>
</organism>
<proteinExistence type="predicted"/>
<feature type="domain" description="Major facilitator superfamily (MFS) profile" evidence="7">
    <location>
        <begin position="4"/>
        <end position="390"/>
    </location>
</feature>
<feature type="transmembrane region" description="Helical" evidence="6">
    <location>
        <begin position="159"/>
        <end position="179"/>
    </location>
</feature>
<dbReference type="PANTHER" id="PTHR43124">
    <property type="entry name" value="PURINE EFFLUX PUMP PBUE"/>
    <property type="match status" value="1"/>
</dbReference>
<dbReference type="AlphaFoldDB" id="A0A420DT07"/>
<keyword evidence="9" id="KW-1185">Reference proteome</keyword>
<dbReference type="Pfam" id="PF07690">
    <property type="entry name" value="MFS_1"/>
    <property type="match status" value="1"/>
</dbReference>
<evidence type="ECO:0000256" key="4">
    <source>
        <dbReference type="ARBA" id="ARBA00022989"/>
    </source>
</evidence>
<dbReference type="InterPro" id="IPR036259">
    <property type="entry name" value="MFS_trans_sf"/>
</dbReference>
<evidence type="ECO:0000259" key="7">
    <source>
        <dbReference type="PROSITE" id="PS50850"/>
    </source>
</evidence>
<dbReference type="PANTHER" id="PTHR43124:SF3">
    <property type="entry name" value="CHLORAMPHENICOL EFFLUX PUMP RV0191"/>
    <property type="match status" value="1"/>
</dbReference>
<comment type="caution">
    <text evidence="8">The sequence shown here is derived from an EMBL/GenBank/DDBJ whole genome shotgun (WGS) entry which is preliminary data.</text>
</comment>
<dbReference type="GO" id="GO:0022857">
    <property type="term" value="F:transmembrane transporter activity"/>
    <property type="evidence" value="ECO:0007669"/>
    <property type="project" value="InterPro"/>
</dbReference>
<evidence type="ECO:0000256" key="2">
    <source>
        <dbReference type="ARBA" id="ARBA00022475"/>
    </source>
</evidence>
<evidence type="ECO:0000256" key="1">
    <source>
        <dbReference type="ARBA" id="ARBA00004651"/>
    </source>
</evidence>
<dbReference type="PROSITE" id="PS50850">
    <property type="entry name" value="MFS"/>
    <property type="match status" value="1"/>
</dbReference>
<sequence length="394" mass="41417">MNTGIALLAFAYVLSQFFRAFLAVLSPFLADDLGASPEDLAFASGLWFITFAAMQPPIGWALDTIGPRRTASVLLLLGGAGGAALFALATTPAHVVVAMALIGIGCAPVLMASYYIFALDHPPARFAFLAAVMVGVGTLGNIVASYPTTLAAETMGWRAALWGLSALSALTAAGIWIAVRDPEKEPAALKGSFAEVLRIRALWLIFPLMLVSYAELGALRGLWIGPYLTEVFNAEPRLIGQATLAMGIAMVIGPMAYSPLDRVFGSRKWVIFGGSCGMLLATVGMILLADTSVLWVIALMCAIGFFGSTYPSIMAHGRSLLPRHLVGRGVTMLNLCSIGGVGIAQFVTGRIYTASTPAAWSAQPFVTILTFFAAALAAGLIIYVFAKDTKPDSA</sequence>
<evidence type="ECO:0000256" key="3">
    <source>
        <dbReference type="ARBA" id="ARBA00022692"/>
    </source>
</evidence>
<gene>
    <name evidence="8" type="ORF">C8N30_1852</name>
</gene>
<feature type="transmembrane region" description="Helical" evidence="6">
    <location>
        <begin position="294"/>
        <end position="313"/>
    </location>
</feature>
<keyword evidence="4 6" id="KW-1133">Transmembrane helix</keyword>
<dbReference type="STRING" id="1443111.Z949_3881"/>
<dbReference type="EMBL" id="RAQK01000001">
    <property type="protein sequence ID" value="RKE97257.1"/>
    <property type="molecule type" value="Genomic_DNA"/>
</dbReference>
<feature type="transmembrane region" description="Helical" evidence="6">
    <location>
        <begin position="40"/>
        <end position="58"/>
    </location>
</feature>
<feature type="transmembrane region" description="Helical" evidence="6">
    <location>
        <begin position="238"/>
        <end position="257"/>
    </location>
</feature>
<evidence type="ECO:0000313" key="9">
    <source>
        <dbReference type="Proteomes" id="UP000284407"/>
    </source>
</evidence>